<sequence length="93" mass="10709">MEVVNSNNNNHHCYSNNSNSSNLTQNWGDAYCDCGEKAPWRTSKINSYPGRRFLGCVNSEEENACNFFIWVDPPTCRRGLEYGRNLENKVKEL</sequence>
<dbReference type="Proteomes" id="UP001062846">
    <property type="component" value="Chromosome 9"/>
</dbReference>
<evidence type="ECO:0000313" key="2">
    <source>
        <dbReference type="Proteomes" id="UP001062846"/>
    </source>
</evidence>
<dbReference type="EMBL" id="CM046396">
    <property type="protein sequence ID" value="KAI8538805.1"/>
    <property type="molecule type" value="Genomic_DNA"/>
</dbReference>
<evidence type="ECO:0000313" key="1">
    <source>
        <dbReference type="EMBL" id="KAI8538805.1"/>
    </source>
</evidence>
<protein>
    <submittedName>
        <fullName evidence="1">Uncharacterized protein</fullName>
    </submittedName>
</protein>
<reference evidence="1" key="1">
    <citation type="submission" date="2022-02" db="EMBL/GenBank/DDBJ databases">
        <title>Plant Genome Project.</title>
        <authorList>
            <person name="Zhang R.-G."/>
        </authorList>
    </citation>
    <scope>NUCLEOTIDE SEQUENCE</scope>
    <source>
        <strain evidence="1">AT1</strain>
    </source>
</reference>
<organism evidence="1 2">
    <name type="scientific">Rhododendron molle</name>
    <name type="common">Chinese azalea</name>
    <name type="synonym">Azalea mollis</name>
    <dbReference type="NCBI Taxonomy" id="49168"/>
    <lineage>
        <taxon>Eukaryota</taxon>
        <taxon>Viridiplantae</taxon>
        <taxon>Streptophyta</taxon>
        <taxon>Embryophyta</taxon>
        <taxon>Tracheophyta</taxon>
        <taxon>Spermatophyta</taxon>
        <taxon>Magnoliopsida</taxon>
        <taxon>eudicotyledons</taxon>
        <taxon>Gunneridae</taxon>
        <taxon>Pentapetalae</taxon>
        <taxon>asterids</taxon>
        <taxon>Ericales</taxon>
        <taxon>Ericaceae</taxon>
        <taxon>Ericoideae</taxon>
        <taxon>Rhodoreae</taxon>
        <taxon>Rhododendron</taxon>
    </lineage>
</organism>
<keyword evidence="2" id="KW-1185">Reference proteome</keyword>
<gene>
    <name evidence="1" type="ORF">RHMOL_Rhmol09G0131700</name>
</gene>
<accession>A0ACC0MCW4</accession>
<proteinExistence type="predicted"/>
<comment type="caution">
    <text evidence="1">The sequence shown here is derived from an EMBL/GenBank/DDBJ whole genome shotgun (WGS) entry which is preliminary data.</text>
</comment>
<name>A0ACC0MCW4_RHOML</name>